<evidence type="ECO:0000313" key="1">
    <source>
        <dbReference type="EMBL" id="HED11855.1"/>
    </source>
</evidence>
<dbReference type="Pfam" id="PF09365">
    <property type="entry name" value="DUF2461"/>
    <property type="match status" value="1"/>
</dbReference>
<dbReference type="Proteomes" id="UP000886005">
    <property type="component" value="Unassembled WGS sequence"/>
</dbReference>
<comment type="caution">
    <text evidence="1">The sequence shown here is derived from an EMBL/GenBank/DDBJ whole genome shotgun (WGS) entry which is preliminary data.</text>
</comment>
<proteinExistence type="predicted"/>
<organism evidence="1">
    <name type="scientific">Caldithrix abyssi</name>
    <dbReference type="NCBI Taxonomy" id="187145"/>
    <lineage>
        <taxon>Bacteria</taxon>
        <taxon>Pseudomonadati</taxon>
        <taxon>Calditrichota</taxon>
        <taxon>Calditrichia</taxon>
        <taxon>Calditrichales</taxon>
        <taxon>Calditrichaceae</taxon>
        <taxon>Caldithrix</taxon>
    </lineage>
</organism>
<name>A0A7V1LPS4_CALAY</name>
<dbReference type="PANTHER" id="PTHR36452:SF1">
    <property type="entry name" value="DUF2461 DOMAIN-CONTAINING PROTEIN"/>
    <property type="match status" value="1"/>
</dbReference>
<dbReference type="EMBL" id="DRLD01000405">
    <property type="protein sequence ID" value="HED11855.1"/>
    <property type="molecule type" value="Genomic_DNA"/>
</dbReference>
<reference evidence="1" key="1">
    <citation type="journal article" date="2020" name="mSystems">
        <title>Genome- and Community-Level Interaction Insights into Carbon Utilization and Element Cycling Functions of Hydrothermarchaeota in Hydrothermal Sediment.</title>
        <authorList>
            <person name="Zhou Z."/>
            <person name="Liu Y."/>
            <person name="Xu W."/>
            <person name="Pan J."/>
            <person name="Luo Z.H."/>
            <person name="Li M."/>
        </authorList>
    </citation>
    <scope>NUCLEOTIDE SEQUENCE [LARGE SCALE GENOMIC DNA]</scope>
    <source>
        <strain evidence="1">HyVt-456</strain>
    </source>
</reference>
<sequence length="124" mass="14659">MIYFNPRALHFLRRLPANNNKEWFNAHKDVFKNEVEKPFRLFVTDLIPQLKPFMPDIQAEPTEYIFRIYRDIRFSRDKTPYKNHISAMISPGGRKDKTTPGMYVQISGNDVRVYSGCFELSPTQ</sequence>
<dbReference type="InterPro" id="IPR012808">
    <property type="entry name" value="CHP02453"/>
</dbReference>
<accession>A0A7V1LPS4</accession>
<dbReference type="NCBIfam" id="TIGR02453">
    <property type="entry name" value="TIGR02453 family protein"/>
    <property type="match status" value="1"/>
</dbReference>
<dbReference type="AlphaFoldDB" id="A0A7V1LPS4"/>
<dbReference type="PANTHER" id="PTHR36452">
    <property type="entry name" value="CHROMOSOME 12, WHOLE GENOME SHOTGUN SEQUENCE"/>
    <property type="match status" value="1"/>
</dbReference>
<gene>
    <name evidence="1" type="ORF">ENJ10_14290</name>
</gene>
<protein>
    <submittedName>
        <fullName evidence="1">DUF2461 domain-containing protein</fullName>
    </submittedName>
</protein>